<reference evidence="2 3" key="1">
    <citation type="submission" date="2021-06" db="EMBL/GenBank/DDBJ databases">
        <authorList>
            <person name="Palmer J.M."/>
        </authorList>
    </citation>
    <scope>NUCLEOTIDE SEQUENCE [LARGE SCALE GENOMIC DNA]</scope>
    <source>
        <strain evidence="2 3">CL_MEX2019</strain>
        <tissue evidence="2">Muscle</tissue>
    </source>
</reference>
<feature type="transmembrane region" description="Helical" evidence="1">
    <location>
        <begin position="43"/>
        <end position="65"/>
    </location>
</feature>
<keyword evidence="1" id="KW-1133">Transmembrane helix</keyword>
<evidence type="ECO:0000256" key="1">
    <source>
        <dbReference type="SAM" id="Phobius"/>
    </source>
</evidence>
<keyword evidence="1" id="KW-0472">Membrane</keyword>
<feature type="transmembrane region" description="Helical" evidence="1">
    <location>
        <begin position="21"/>
        <end position="37"/>
    </location>
</feature>
<evidence type="ECO:0000313" key="2">
    <source>
        <dbReference type="EMBL" id="MED6265226.1"/>
    </source>
</evidence>
<evidence type="ECO:0000313" key="3">
    <source>
        <dbReference type="Proteomes" id="UP001352852"/>
    </source>
</evidence>
<proteinExistence type="predicted"/>
<accession>A0ABU7CR12</accession>
<gene>
    <name evidence="2" type="ORF">CHARACLAT_023190</name>
</gene>
<organism evidence="2 3">
    <name type="scientific">Characodon lateralis</name>
    <dbReference type="NCBI Taxonomy" id="208331"/>
    <lineage>
        <taxon>Eukaryota</taxon>
        <taxon>Metazoa</taxon>
        <taxon>Chordata</taxon>
        <taxon>Craniata</taxon>
        <taxon>Vertebrata</taxon>
        <taxon>Euteleostomi</taxon>
        <taxon>Actinopterygii</taxon>
        <taxon>Neopterygii</taxon>
        <taxon>Teleostei</taxon>
        <taxon>Neoteleostei</taxon>
        <taxon>Acanthomorphata</taxon>
        <taxon>Ovalentaria</taxon>
        <taxon>Atherinomorphae</taxon>
        <taxon>Cyprinodontiformes</taxon>
        <taxon>Goodeidae</taxon>
        <taxon>Characodon</taxon>
    </lineage>
</organism>
<keyword evidence="3" id="KW-1185">Reference proteome</keyword>
<dbReference type="EMBL" id="JAHUTJ010002433">
    <property type="protein sequence ID" value="MED6265226.1"/>
    <property type="molecule type" value="Genomic_DNA"/>
</dbReference>
<sequence length="123" mass="13508">MERNEIHGISALSIRAKTAKINTLSIFVVFFLRSALVCFSLSLSLSLCMCMCMCVCVCVCVWLFVCGERAACQLCNLFSNLRSGLCTHCTICSGKTGPGTQTHSHSCQISSYEDHLLTPFIIQ</sequence>
<comment type="caution">
    <text evidence="2">The sequence shown here is derived from an EMBL/GenBank/DDBJ whole genome shotgun (WGS) entry which is preliminary data.</text>
</comment>
<keyword evidence="1" id="KW-0812">Transmembrane</keyword>
<dbReference type="Proteomes" id="UP001352852">
    <property type="component" value="Unassembled WGS sequence"/>
</dbReference>
<protein>
    <submittedName>
        <fullName evidence="2">Uncharacterized protein</fullName>
    </submittedName>
</protein>
<name>A0ABU7CR12_9TELE</name>